<gene>
    <name evidence="3" type="ORF">LshimejAT787_1100420</name>
</gene>
<feature type="compositionally biased region" description="Pro residues" evidence="1">
    <location>
        <begin position="122"/>
        <end position="132"/>
    </location>
</feature>
<organism evidence="3 4">
    <name type="scientific">Lyophyllum shimeji</name>
    <name type="common">Hon-shimeji</name>
    <name type="synonym">Tricholoma shimeji</name>
    <dbReference type="NCBI Taxonomy" id="47721"/>
    <lineage>
        <taxon>Eukaryota</taxon>
        <taxon>Fungi</taxon>
        <taxon>Dikarya</taxon>
        <taxon>Basidiomycota</taxon>
        <taxon>Agaricomycotina</taxon>
        <taxon>Agaricomycetes</taxon>
        <taxon>Agaricomycetidae</taxon>
        <taxon>Agaricales</taxon>
        <taxon>Tricholomatineae</taxon>
        <taxon>Lyophyllaceae</taxon>
        <taxon>Lyophyllum</taxon>
    </lineage>
</organism>
<dbReference type="Pfam" id="PF00010">
    <property type="entry name" value="HLH"/>
    <property type="match status" value="1"/>
</dbReference>
<feature type="region of interest" description="Disordered" evidence="1">
    <location>
        <begin position="226"/>
        <end position="320"/>
    </location>
</feature>
<dbReference type="PROSITE" id="PS50888">
    <property type="entry name" value="BHLH"/>
    <property type="match status" value="1"/>
</dbReference>
<evidence type="ECO:0000313" key="4">
    <source>
        <dbReference type="Proteomes" id="UP001063166"/>
    </source>
</evidence>
<accession>A0A9P3URA5</accession>
<feature type="compositionally biased region" description="Low complexity" evidence="1">
    <location>
        <begin position="292"/>
        <end position="303"/>
    </location>
</feature>
<dbReference type="Proteomes" id="UP001063166">
    <property type="component" value="Unassembled WGS sequence"/>
</dbReference>
<evidence type="ECO:0000256" key="1">
    <source>
        <dbReference type="SAM" id="MobiDB-lite"/>
    </source>
</evidence>
<reference evidence="3" key="1">
    <citation type="submission" date="2022-07" db="EMBL/GenBank/DDBJ databases">
        <title>The genome of Lyophyllum shimeji provides insight into the initial evolution of ectomycorrhizal fungal genome.</title>
        <authorList>
            <person name="Kobayashi Y."/>
            <person name="Shibata T."/>
            <person name="Hirakawa H."/>
            <person name="Shigenobu S."/>
            <person name="Nishiyama T."/>
            <person name="Yamada A."/>
            <person name="Hasebe M."/>
            <person name="Kawaguchi M."/>
        </authorList>
    </citation>
    <scope>NUCLEOTIDE SEQUENCE</scope>
    <source>
        <strain evidence="3">AT787</strain>
    </source>
</reference>
<dbReference type="EMBL" id="BRPK01000011">
    <property type="protein sequence ID" value="GLB42027.1"/>
    <property type="molecule type" value="Genomic_DNA"/>
</dbReference>
<dbReference type="InterPro" id="IPR036638">
    <property type="entry name" value="HLH_DNA-bd_sf"/>
</dbReference>
<dbReference type="Gene3D" id="4.10.280.10">
    <property type="entry name" value="Helix-loop-helix DNA-binding domain"/>
    <property type="match status" value="1"/>
</dbReference>
<evidence type="ECO:0000313" key="3">
    <source>
        <dbReference type="EMBL" id="GLB42027.1"/>
    </source>
</evidence>
<feature type="region of interest" description="Disordered" evidence="1">
    <location>
        <begin position="117"/>
        <end position="141"/>
    </location>
</feature>
<dbReference type="OrthoDB" id="5344169at2759"/>
<feature type="compositionally biased region" description="Low complexity" evidence="1">
    <location>
        <begin position="359"/>
        <end position="371"/>
    </location>
</feature>
<protein>
    <recommendedName>
        <fullName evidence="2">BHLH domain-containing protein</fullName>
    </recommendedName>
</protein>
<dbReference type="GO" id="GO:0046983">
    <property type="term" value="F:protein dimerization activity"/>
    <property type="evidence" value="ECO:0007669"/>
    <property type="project" value="InterPro"/>
</dbReference>
<dbReference type="SUPFAM" id="SSF47459">
    <property type="entry name" value="HLH, helix-loop-helix DNA-binding domain"/>
    <property type="match status" value="1"/>
</dbReference>
<sequence>MDAHQHHEKDFLSSMFPADEQQRPQINMYSMPYTQSTMPPSMPQNVNPQLSMDMLNNLMSMQGIESQPTSPTSPHYNPQTLLEQQFKLTQLQQLQQLQNQILQQQIALISSQTAGILQNTPPVEPQRDPPPNQFNGLPTPGPSAEIPPQQTPMEYVSPMVLNNSYLDTPEPYRPDHHMTPMHNHTVHSNYTAPRGSTSAPEHIAFRTSLPSPADLDFDISPLTSPWLGAHPHQQAMSHFSSSSSNKRNASSSGDEGNGMQQPSRKRQSPAIRPTNPDHGVPPAAPAPPTLPPAASSSSSSLSSEQVQASPQFNPHLTPVTPASIMNLGRLGINNDSGNGGAMAPPPRPVVTLKTEAKGKAAATASTSATKPKAAETPRSRTTRKAAAAGSLISPSLKAILPAGSGPHPMPLSSPALLPTTPGVQVRKTSHKAAEQKRRDSLKTTFDDLRVLLPPSPYQQTKSSRRGYSPRCFAA</sequence>
<feature type="region of interest" description="Disordered" evidence="1">
    <location>
        <begin position="355"/>
        <end position="388"/>
    </location>
</feature>
<feature type="compositionally biased region" description="Basic and acidic residues" evidence="1">
    <location>
        <begin position="431"/>
        <end position="449"/>
    </location>
</feature>
<dbReference type="InterPro" id="IPR011598">
    <property type="entry name" value="bHLH_dom"/>
</dbReference>
<feature type="domain" description="BHLH" evidence="2">
    <location>
        <begin position="425"/>
        <end position="474"/>
    </location>
</feature>
<evidence type="ECO:0000259" key="2">
    <source>
        <dbReference type="PROSITE" id="PS50888"/>
    </source>
</evidence>
<feature type="compositionally biased region" description="Low complexity" evidence="1">
    <location>
        <begin position="237"/>
        <end position="252"/>
    </location>
</feature>
<feature type="compositionally biased region" description="Polar residues" evidence="1">
    <location>
        <begin position="304"/>
        <end position="314"/>
    </location>
</feature>
<dbReference type="AlphaFoldDB" id="A0A9P3URA5"/>
<feature type="region of interest" description="Disordered" evidence="1">
    <location>
        <begin position="418"/>
        <end position="474"/>
    </location>
</feature>
<feature type="compositionally biased region" description="Pro residues" evidence="1">
    <location>
        <begin position="282"/>
        <end position="291"/>
    </location>
</feature>
<proteinExistence type="predicted"/>
<keyword evidence="4" id="KW-1185">Reference proteome</keyword>
<name>A0A9P3URA5_LYOSH</name>
<comment type="caution">
    <text evidence="3">The sequence shown here is derived from an EMBL/GenBank/DDBJ whole genome shotgun (WGS) entry which is preliminary data.</text>
</comment>